<evidence type="ECO:0000313" key="2">
    <source>
        <dbReference type="Proteomes" id="UP000551327"/>
    </source>
</evidence>
<dbReference type="EMBL" id="JACLAX010000026">
    <property type="protein sequence ID" value="MBC2670699.1"/>
    <property type="molecule type" value="Genomic_DNA"/>
</dbReference>
<proteinExistence type="predicted"/>
<evidence type="ECO:0000313" key="1">
    <source>
        <dbReference type="EMBL" id="MBC2670699.1"/>
    </source>
</evidence>
<sequence>MEHLAQRLLRKLRERHFARIARGVLATPPVRARDDGVILFSMIGTRVVAPYLIAAKSFHAQLGRGRFVILDDGTLTPADRAVLARHLDHPEIRPIAAVSPGDCPRGSCWERLLVLLELRRTHYVIQLDSDTVTVGPVDEVAAAIAAGRSFTLRGDASAELQDAAHFAGDPAAMPPTSHVQALIEAGLHRIDAGLPRPLRYVRGCAGFAGFAPGGRGREVADAFSREARALLGAAKWAEWGSEQVMSNVIVANEPDPLLLPYARYMNYWAERALGPVSLVHFLGTHRYDRGCYPRVARAAIARLAGTD</sequence>
<reference evidence="1 2" key="1">
    <citation type="submission" date="2020-08" db="EMBL/GenBank/DDBJ databases">
        <title>The genome sequence of type strain Novosphingobium piscinae KCTC 42194.</title>
        <authorList>
            <person name="Liu Y."/>
        </authorList>
    </citation>
    <scope>NUCLEOTIDE SEQUENCE [LARGE SCALE GENOMIC DNA]</scope>
    <source>
        <strain evidence="1 2">KCTC 42194</strain>
    </source>
</reference>
<name>A0A7X1G128_9SPHN</name>
<dbReference type="RefSeq" id="WP_185680559.1">
    <property type="nucleotide sequence ID" value="NZ_JACLAX010000026.1"/>
</dbReference>
<accession>A0A7X1G128</accession>
<dbReference type="Proteomes" id="UP000551327">
    <property type="component" value="Unassembled WGS sequence"/>
</dbReference>
<gene>
    <name evidence="1" type="ORF">H7F53_16220</name>
</gene>
<comment type="caution">
    <text evidence="1">The sequence shown here is derived from an EMBL/GenBank/DDBJ whole genome shotgun (WGS) entry which is preliminary data.</text>
</comment>
<dbReference type="AlphaFoldDB" id="A0A7X1G128"/>
<keyword evidence="2" id="KW-1185">Reference proteome</keyword>
<protein>
    <submittedName>
        <fullName evidence="1">Uncharacterized protein</fullName>
    </submittedName>
</protein>
<organism evidence="1 2">
    <name type="scientific">Novosphingobium piscinae</name>
    <dbReference type="NCBI Taxonomy" id="1507448"/>
    <lineage>
        <taxon>Bacteria</taxon>
        <taxon>Pseudomonadati</taxon>
        <taxon>Pseudomonadota</taxon>
        <taxon>Alphaproteobacteria</taxon>
        <taxon>Sphingomonadales</taxon>
        <taxon>Sphingomonadaceae</taxon>
        <taxon>Novosphingobium</taxon>
    </lineage>
</organism>